<accession>A0A4V5MHR6</accession>
<evidence type="ECO:0000313" key="2">
    <source>
        <dbReference type="EMBL" id="TJZ42488.1"/>
    </source>
</evidence>
<comment type="caution">
    <text evidence="2">The sequence shown here is derived from an EMBL/GenBank/DDBJ whole genome shotgun (WGS) entry which is preliminary data.</text>
</comment>
<gene>
    <name evidence="2" type="ORF">FCH28_34345</name>
</gene>
<protein>
    <submittedName>
        <fullName evidence="2">Uncharacterized protein</fullName>
    </submittedName>
</protein>
<dbReference type="Proteomes" id="UP000308697">
    <property type="component" value="Unassembled WGS sequence"/>
</dbReference>
<reference evidence="2 3" key="1">
    <citation type="submission" date="2019-04" db="EMBL/GenBank/DDBJ databases">
        <title>Streptomyces piniterrae sp. nov., a heliquinomycin-producing actinomycete isolated from rhizosphere soil of Pinus yunnanensis.</title>
        <authorList>
            <person name="Zhuang X."/>
            <person name="Zhao J."/>
        </authorList>
    </citation>
    <scope>NUCLEOTIDE SEQUENCE [LARGE SCALE GENOMIC DNA]</scope>
    <source>
        <strain evidence="3">jys28</strain>
    </source>
</reference>
<dbReference type="RefSeq" id="WP_136744145.1">
    <property type="nucleotide sequence ID" value="NZ_SUMB01000016.1"/>
</dbReference>
<dbReference type="Pfam" id="PF14435">
    <property type="entry name" value="SUKH-4"/>
    <property type="match status" value="1"/>
</dbReference>
<feature type="compositionally biased region" description="Basic and acidic residues" evidence="1">
    <location>
        <begin position="216"/>
        <end position="226"/>
    </location>
</feature>
<sequence>MSNGAAEPQDGPLDDPVRLLDTGRSAVRAHIDGTDGVRSVGREVFQQAEAIFGGREVPRAEFASWLHFAAKVLGHDAYAERIAAAEPGMPWRAVWAWWRPVGKCVAHPNLSYAESLLVHAYEGRQLLRVKASWEDTWLDLETGERVPAPPEGAAVPRAHRDPTESVPCLGELALSAPESWGEARPLVGEDGRVCHLIDDVHGLALVDTDPAVLRDWPRGELDHTSSEEGTPGKAPVFPDPDGPLTAARLDEAFAPTQVVRIPEDELPAGLEHAASRAHLRDIGLPEWWACAWTTFDPYPPNKMTPPDESSLKDVTLPDGLEASDLLALGSSEHGELYLHRREGTIHISAAADELGATADGEVMVEFAPDLDLFTRCLEGVRRYMNACWHPYPDEQEMGSMFLMEMDGHAPDCVDADSPSSAIWSYFVAGITELNEDGF</sequence>
<dbReference type="EMBL" id="SUMB01000016">
    <property type="protein sequence ID" value="TJZ42488.1"/>
    <property type="molecule type" value="Genomic_DNA"/>
</dbReference>
<dbReference type="OrthoDB" id="4292422at2"/>
<organism evidence="2 3">
    <name type="scientific">Streptomyces piniterrae</name>
    <dbReference type="NCBI Taxonomy" id="2571125"/>
    <lineage>
        <taxon>Bacteria</taxon>
        <taxon>Bacillati</taxon>
        <taxon>Actinomycetota</taxon>
        <taxon>Actinomycetes</taxon>
        <taxon>Kitasatosporales</taxon>
        <taxon>Streptomycetaceae</taxon>
        <taxon>Streptomyces</taxon>
    </lineage>
</organism>
<dbReference type="InterPro" id="IPR025851">
    <property type="entry name" value="SUKH-4"/>
</dbReference>
<feature type="region of interest" description="Disordered" evidence="1">
    <location>
        <begin position="216"/>
        <end position="243"/>
    </location>
</feature>
<evidence type="ECO:0000256" key="1">
    <source>
        <dbReference type="SAM" id="MobiDB-lite"/>
    </source>
</evidence>
<keyword evidence="3" id="KW-1185">Reference proteome</keyword>
<name>A0A4V5MHR6_9ACTN</name>
<evidence type="ECO:0000313" key="3">
    <source>
        <dbReference type="Proteomes" id="UP000308697"/>
    </source>
</evidence>
<proteinExistence type="predicted"/>
<dbReference type="AlphaFoldDB" id="A0A4V5MHR6"/>